<dbReference type="InterPro" id="IPR012296">
    <property type="entry name" value="Nuclease_put_TT1808"/>
</dbReference>
<organism evidence="2 3">
    <name type="scientific">Cystobacter fuscus</name>
    <dbReference type="NCBI Taxonomy" id="43"/>
    <lineage>
        <taxon>Bacteria</taxon>
        <taxon>Pseudomonadati</taxon>
        <taxon>Myxococcota</taxon>
        <taxon>Myxococcia</taxon>
        <taxon>Myxococcales</taxon>
        <taxon>Cystobacterineae</taxon>
        <taxon>Archangiaceae</taxon>
        <taxon>Cystobacter</taxon>
    </lineage>
</organism>
<dbReference type="InterPro" id="IPR008538">
    <property type="entry name" value="Uma2"/>
</dbReference>
<dbReference type="Gene3D" id="3.90.1570.10">
    <property type="entry name" value="tt1808, chain A"/>
    <property type="match status" value="1"/>
</dbReference>
<dbReference type="AlphaFoldDB" id="A0A250JKE1"/>
<dbReference type="SUPFAM" id="SSF52980">
    <property type="entry name" value="Restriction endonuclease-like"/>
    <property type="match status" value="1"/>
</dbReference>
<dbReference type="EMBL" id="CP022098">
    <property type="protein sequence ID" value="ATB44344.1"/>
    <property type="molecule type" value="Genomic_DNA"/>
</dbReference>
<dbReference type="PANTHER" id="PTHR34107:SF4">
    <property type="entry name" value="SLL1222 PROTEIN"/>
    <property type="match status" value="1"/>
</dbReference>
<dbReference type="KEGG" id="cfus:CYFUS_009831"/>
<dbReference type="PANTHER" id="PTHR34107">
    <property type="entry name" value="SLL0198 PROTEIN-RELATED"/>
    <property type="match status" value="1"/>
</dbReference>
<protein>
    <recommendedName>
        <fullName evidence="1">Putative restriction endonuclease domain-containing protein</fullName>
    </recommendedName>
</protein>
<dbReference type="RefSeq" id="WP_095992692.1">
    <property type="nucleotide sequence ID" value="NZ_CP022098.1"/>
</dbReference>
<name>A0A250JKE1_9BACT</name>
<feature type="domain" description="Putative restriction endonuclease" evidence="1">
    <location>
        <begin position="20"/>
        <end position="184"/>
    </location>
</feature>
<accession>A0A250JKE1</accession>
<sequence length="194" mass="21317">MGQGLKMGRGKKPATYADIEALPDGWVGELLEDELLASPRPAVGHAHCAFLLGVELGGPFSLGRGGPGGWWFLDEPELHLGRDVLVPDLAGWRRERMPQPPSAREPFVPLAPDWVCEVLSPSTARVDRHRKLPVYFREGVSHAWLIDPLARTLEVFRRDAGGWARTETHAGDVPVRAEPFEAVELGLGALWLVP</sequence>
<dbReference type="CDD" id="cd06260">
    <property type="entry name" value="DUF820-like"/>
    <property type="match status" value="1"/>
</dbReference>
<dbReference type="Pfam" id="PF05685">
    <property type="entry name" value="Uma2"/>
    <property type="match status" value="1"/>
</dbReference>
<dbReference type="InterPro" id="IPR011335">
    <property type="entry name" value="Restrct_endonuc-II-like"/>
</dbReference>
<dbReference type="Proteomes" id="UP000217257">
    <property type="component" value="Chromosome"/>
</dbReference>
<proteinExistence type="predicted"/>
<evidence type="ECO:0000313" key="2">
    <source>
        <dbReference type="EMBL" id="ATB44344.1"/>
    </source>
</evidence>
<evidence type="ECO:0000259" key="1">
    <source>
        <dbReference type="Pfam" id="PF05685"/>
    </source>
</evidence>
<reference evidence="2 3" key="1">
    <citation type="submission" date="2017-06" db="EMBL/GenBank/DDBJ databases">
        <title>Sequencing and comparative analysis of myxobacterial genomes.</title>
        <authorList>
            <person name="Rupp O."/>
            <person name="Goesmann A."/>
            <person name="Sogaard-Andersen L."/>
        </authorList>
    </citation>
    <scope>NUCLEOTIDE SEQUENCE [LARGE SCALE GENOMIC DNA]</scope>
    <source>
        <strain evidence="2 3">DSM 52655</strain>
    </source>
</reference>
<evidence type="ECO:0000313" key="3">
    <source>
        <dbReference type="Proteomes" id="UP000217257"/>
    </source>
</evidence>
<gene>
    <name evidence="2" type="ORF">CYFUS_009831</name>
</gene>